<accession>W2CE30</accession>
<reference evidence="1 2" key="1">
    <citation type="submission" date="2013-11" db="EMBL/GenBank/DDBJ databases">
        <title>Single cell genomics of uncultured Tannerella BU063 (oral taxon 286).</title>
        <authorList>
            <person name="Beall C.J."/>
            <person name="Campbell A.G."/>
            <person name="Griffen A.L."/>
            <person name="Podar M."/>
            <person name="Leys E.J."/>
        </authorList>
    </citation>
    <scope>NUCLEOTIDE SEQUENCE [LARGE SCALE GENOMIC DNA]</scope>
    <source>
        <strain evidence="1">Cell 5</strain>
    </source>
</reference>
<gene>
    <name evidence="1" type="ORF">T229_07325</name>
</gene>
<comment type="caution">
    <text evidence="1">The sequence shown here is derived from an EMBL/GenBank/DDBJ whole genome shotgun (WGS) entry which is preliminary data.</text>
</comment>
<protein>
    <submittedName>
        <fullName evidence="1">Uncharacterized protein</fullName>
    </submittedName>
</protein>
<dbReference type="PATRIC" id="fig|1410950.3.peg.984"/>
<sequence length="79" mass="9007">MIKKLLLGLRFRLAVHKANRQARRYGRKYLVINVGGSLVTFSKQELTLLVRRGYFHRGITAANIEAHALHVALPRPSSR</sequence>
<proteinExistence type="predicted"/>
<dbReference type="EMBL" id="AYYC01000620">
    <property type="protein sequence ID" value="ETK04717.1"/>
    <property type="molecule type" value="Genomic_DNA"/>
</dbReference>
<organism evidence="1 2">
    <name type="scientific">Tannerella sp. oral taxon BU063 isolate Cell 5</name>
    <dbReference type="NCBI Taxonomy" id="1410950"/>
    <lineage>
        <taxon>Bacteria</taxon>
        <taxon>Pseudomonadati</taxon>
        <taxon>Bacteroidota</taxon>
        <taxon>Bacteroidia</taxon>
        <taxon>Bacteroidales</taxon>
        <taxon>Tannerellaceae</taxon>
        <taxon>Tannerella</taxon>
    </lineage>
</organism>
<name>W2CE30_9BACT</name>
<dbReference type="Proteomes" id="UP000018872">
    <property type="component" value="Unassembled WGS sequence"/>
</dbReference>
<dbReference type="AlphaFoldDB" id="W2CE30"/>
<evidence type="ECO:0000313" key="1">
    <source>
        <dbReference type="EMBL" id="ETK04717.1"/>
    </source>
</evidence>
<evidence type="ECO:0000313" key="2">
    <source>
        <dbReference type="Proteomes" id="UP000018872"/>
    </source>
</evidence>